<dbReference type="InterPro" id="IPR027267">
    <property type="entry name" value="AH/BAR_dom_sf"/>
</dbReference>
<dbReference type="Gene3D" id="1.20.1270.60">
    <property type="entry name" value="Arfaptin homology (AH) domain/BAR domain"/>
    <property type="match status" value="1"/>
</dbReference>
<feature type="compositionally biased region" description="Polar residues" evidence="2">
    <location>
        <begin position="182"/>
        <end position="199"/>
    </location>
</feature>
<evidence type="ECO:0000313" key="5">
    <source>
        <dbReference type="Proteomes" id="UP001201163"/>
    </source>
</evidence>
<dbReference type="GO" id="GO:0005096">
    <property type="term" value="F:GTPase activator activity"/>
    <property type="evidence" value="ECO:0007669"/>
    <property type="project" value="UniProtKB-KW"/>
</dbReference>
<dbReference type="SUPFAM" id="SSF48350">
    <property type="entry name" value="GTPase activation domain, GAP"/>
    <property type="match status" value="1"/>
</dbReference>
<dbReference type="InterPro" id="IPR050729">
    <property type="entry name" value="Rho-GAP"/>
</dbReference>
<keyword evidence="5" id="KW-1185">Reference proteome</keyword>
<dbReference type="InterPro" id="IPR000198">
    <property type="entry name" value="RhoGAP_dom"/>
</dbReference>
<sequence>MSTESQSRVSLDAPSGGLVTQFDLHLRVIADRYLNFFLERRRIEEVYISSLWKLHHKIKAIDAYFDSFIEPNTTKVAWNEVRDNVERETQARQAFLNTLTTDIIHPLSALKASLETQDRTRKRIKEDLKESTSAHTEFAENTLPKFKRAYLKKCQEFEDHRLASVPSPGIGQVFNVPEGSSVPGSRSNPNLSSKSQVVSPQPLRPLDRKPSSGAPRNRSPSTSTALSDLAQQGKKQLNQLITLLDKEGGIRGSNRNAEVALRSVRAKREADEADKDYRKAVHWLETLRIRRVKTLEGGYNSLERFVYEGTETVKKVLVTYVDTMIATYTTQNHLATHARSVVEKVSSETDTSLLSSSLRHSLAVSIPPPTLYYNYHVGECQDLIFGVTLVDYATARGSENDVPKIVKICIEEVDKRGSDAEGIYRVSGRHSNVQELQHKLERSEEAFSFNSYTDDIYSVASFLKLYLRELPEPLFKFPLQDRIQHSEWKADHAANDFVVLRSKIRRLPPVHRASLKALLEHLSRIAFHADRNKMDAKNLAIVFSPVVFGEDEIPQNDLLNVQPAKDSVMEDLIENAHTLFDERVPPSSPPLPPAPAGEPVPVVAYGSSHTRVTLPQFGEAQVADFTPQLPPRPTNSIHPSARSNPPMSPTRLTMELSTSLAPPRQPSPPARPLRIQVVPDSTEQLAQGKVVIDTSSKEVAEGLDRSHLLISPLVESAIEQRQQRGAVESVPDTPLTASSRASSTSSGPRF</sequence>
<evidence type="ECO:0000259" key="3">
    <source>
        <dbReference type="PROSITE" id="PS50238"/>
    </source>
</evidence>
<dbReference type="Pfam" id="PF00620">
    <property type="entry name" value="RhoGAP"/>
    <property type="match status" value="1"/>
</dbReference>
<dbReference type="CDD" id="cd00159">
    <property type="entry name" value="RhoGAP"/>
    <property type="match status" value="1"/>
</dbReference>
<dbReference type="SUPFAM" id="SSF103657">
    <property type="entry name" value="BAR/IMD domain-like"/>
    <property type="match status" value="1"/>
</dbReference>
<protein>
    <recommendedName>
        <fullName evidence="3">Rho-GAP domain-containing protein</fullName>
    </recommendedName>
</protein>
<organism evidence="4 5">
    <name type="scientific">Lactarius akahatsu</name>
    <dbReference type="NCBI Taxonomy" id="416441"/>
    <lineage>
        <taxon>Eukaryota</taxon>
        <taxon>Fungi</taxon>
        <taxon>Dikarya</taxon>
        <taxon>Basidiomycota</taxon>
        <taxon>Agaricomycotina</taxon>
        <taxon>Agaricomycetes</taxon>
        <taxon>Russulales</taxon>
        <taxon>Russulaceae</taxon>
        <taxon>Lactarius</taxon>
    </lineage>
</organism>
<dbReference type="Gene3D" id="1.10.555.10">
    <property type="entry name" value="Rho GTPase activation protein"/>
    <property type="match status" value="1"/>
</dbReference>
<feature type="region of interest" description="Disordered" evidence="2">
    <location>
        <begin position="631"/>
        <end position="673"/>
    </location>
</feature>
<dbReference type="PANTHER" id="PTHR23176">
    <property type="entry name" value="RHO/RAC/CDC GTPASE-ACTIVATING PROTEIN"/>
    <property type="match status" value="1"/>
</dbReference>
<feature type="region of interest" description="Disordered" evidence="2">
    <location>
        <begin position="165"/>
        <end position="229"/>
    </location>
</feature>
<dbReference type="InterPro" id="IPR008936">
    <property type="entry name" value="Rho_GTPase_activation_prot"/>
</dbReference>
<dbReference type="AlphaFoldDB" id="A0AAD4LHQ3"/>
<reference evidence="4" key="1">
    <citation type="submission" date="2022-01" db="EMBL/GenBank/DDBJ databases">
        <title>Comparative genomics reveals a dynamic genome evolution in the ectomycorrhizal milk-cap (Lactarius) mushrooms.</title>
        <authorList>
            <consortium name="DOE Joint Genome Institute"/>
            <person name="Lebreton A."/>
            <person name="Tang N."/>
            <person name="Kuo A."/>
            <person name="LaButti K."/>
            <person name="Drula E."/>
            <person name="Barry K."/>
            <person name="Clum A."/>
            <person name="Lipzen A."/>
            <person name="Mousain D."/>
            <person name="Ng V."/>
            <person name="Wang R."/>
            <person name="Wang X."/>
            <person name="Dai Y."/>
            <person name="Henrissat B."/>
            <person name="Grigoriev I.V."/>
            <person name="Guerin-Laguette A."/>
            <person name="Yu F."/>
            <person name="Martin F.M."/>
        </authorList>
    </citation>
    <scope>NUCLEOTIDE SEQUENCE</scope>
    <source>
        <strain evidence="4">QP</strain>
    </source>
</reference>
<gene>
    <name evidence="4" type="ORF">EDB92DRAFT_1797657</name>
</gene>
<evidence type="ECO:0000256" key="2">
    <source>
        <dbReference type="SAM" id="MobiDB-lite"/>
    </source>
</evidence>
<feature type="compositionally biased region" description="Polar residues" evidence="2">
    <location>
        <begin position="218"/>
        <end position="229"/>
    </location>
</feature>
<dbReference type="GO" id="GO:0007165">
    <property type="term" value="P:signal transduction"/>
    <property type="evidence" value="ECO:0007669"/>
    <property type="project" value="InterPro"/>
</dbReference>
<dbReference type="EMBL" id="JAKELL010000024">
    <property type="protein sequence ID" value="KAH8992099.1"/>
    <property type="molecule type" value="Genomic_DNA"/>
</dbReference>
<dbReference type="SMART" id="SM00324">
    <property type="entry name" value="RhoGAP"/>
    <property type="match status" value="1"/>
</dbReference>
<comment type="caution">
    <text evidence="4">The sequence shown here is derived from an EMBL/GenBank/DDBJ whole genome shotgun (WGS) entry which is preliminary data.</text>
</comment>
<dbReference type="Proteomes" id="UP001201163">
    <property type="component" value="Unassembled WGS sequence"/>
</dbReference>
<dbReference type="PANTHER" id="PTHR23176:SF134">
    <property type="entry name" value="RHO-TYPE GTPASE-ACTIVATING PROTEIN"/>
    <property type="match status" value="1"/>
</dbReference>
<evidence type="ECO:0000256" key="1">
    <source>
        <dbReference type="ARBA" id="ARBA00022468"/>
    </source>
</evidence>
<feature type="compositionally biased region" description="Low complexity" evidence="2">
    <location>
        <begin position="736"/>
        <end position="750"/>
    </location>
</feature>
<feature type="compositionally biased region" description="Polar residues" evidence="2">
    <location>
        <begin position="634"/>
        <end position="645"/>
    </location>
</feature>
<dbReference type="PROSITE" id="PS50238">
    <property type="entry name" value="RHOGAP"/>
    <property type="match status" value="1"/>
</dbReference>
<proteinExistence type="predicted"/>
<evidence type="ECO:0000313" key="4">
    <source>
        <dbReference type="EMBL" id="KAH8992099.1"/>
    </source>
</evidence>
<feature type="domain" description="Rho-GAP" evidence="3">
    <location>
        <begin position="387"/>
        <end position="580"/>
    </location>
</feature>
<accession>A0AAD4LHQ3</accession>
<keyword evidence="1" id="KW-0343">GTPase activation</keyword>
<name>A0AAD4LHQ3_9AGAM</name>
<feature type="region of interest" description="Disordered" evidence="2">
    <location>
        <begin position="722"/>
        <end position="750"/>
    </location>
</feature>
<dbReference type="GO" id="GO:0005737">
    <property type="term" value="C:cytoplasm"/>
    <property type="evidence" value="ECO:0007669"/>
    <property type="project" value="TreeGrafter"/>
</dbReference>